<protein>
    <submittedName>
        <fullName evidence="2">DUF481 domain-containing protein</fullName>
    </submittedName>
</protein>
<evidence type="ECO:0000313" key="2">
    <source>
        <dbReference type="EMBL" id="KAB2817524.1"/>
    </source>
</evidence>
<keyword evidence="1" id="KW-0732">Signal</keyword>
<name>A0A6L3ZI33_9FLAO</name>
<reference evidence="2 3" key="1">
    <citation type="submission" date="2019-10" db="EMBL/GenBank/DDBJ databases">
        <title>Genome sequence of Phaeocystidibacter marisrubri JCM30614 (type strain).</title>
        <authorList>
            <person name="Bowman J.P."/>
        </authorList>
    </citation>
    <scope>NUCLEOTIDE SEQUENCE [LARGE SCALE GENOMIC DNA]</scope>
    <source>
        <strain evidence="2 3">JCM 30614</strain>
    </source>
</reference>
<dbReference type="OrthoDB" id="1117610at2"/>
<dbReference type="Pfam" id="PF04338">
    <property type="entry name" value="DUF481"/>
    <property type="match status" value="1"/>
</dbReference>
<organism evidence="2 3">
    <name type="scientific">Phaeocystidibacter marisrubri</name>
    <dbReference type="NCBI Taxonomy" id="1577780"/>
    <lineage>
        <taxon>Bacteria</taxon>
        <taxon>Pseudomonadati</taxon>
        <taxon>Bacteroidota</taxon>
        <taxon>Flavobacteriia</taxon>
        <taxon>Flavobacteriales</taxon>
        <taxon>Phaeocystidibacteraceae</taxon>
        <taxon>Phaeocystidibacter</taxon>
    </lineage>
</organism>
<dbReference type="EMBL" id="WBVQ01000001">
    <property type="protein sequence ID" value="KAB2817524.1"/>
    <property type="molecule type" value="Genomic_DNA"/>
</dbReference>
<keyword evidence="3" id="KW-1185">Reference proteome</keyword>
<feature type="signal peptide" evidence="1">
    <location>
        <begin position="1"/>
        <end position="19"/>
    </location>
</feature>
<dbReference type="InterPro" id="IPR007433">
    <property type="entry name" value="DUF481"/>
</dbReference>
<dbReference type="Proteomes" id="UP000484164">
    <property type="component" value="Unassembled WGS sequence"/>
</dbReference>
<accession>A0A6L3ZI33</accession>
<dbReference type="AlphaFoldDB" id="A0A6L3ZI33"/>
<comment type="caution">
    <text evidence="2">The sequence shown here is derived from an EMBL/GenBank/DDBJ whole genome shotgun (WGS) entry which is preliminary data.</text>
</comment>
<evidence type="ECO:0000313" key="3">
    <source>
        <dbReference type="Proteomes" id="UP000484164"/>
    </source>
</evidence>
<feature type="chain" id="PRO_5026923768" evidence="1">
    <location>
        <begin position="20"/>
        <end position="369"/>
    </location>
</feature>
<gene>
    <name evidence="2" type="ORF">F8C82_03755</name>
</gene>
<proteinExistence type="predicted"/>
<evidence type="ECO:0000256" key="1">
    <source>
        <dbReference type="SAM" id="SignalP"/>
    </source>
</evidence>
<sequence>MKRSLLLLLFALTSGVIFAQPDSLSTMNDSTLAELQAVQAENAAEAARKEPVFDTLWLRNGLYLYGEFTSIDVGLINFDAEVIGDVTLKHYEVSTFRASSNIYRMKTLYAGEFLGWVLPGEPGTVRIYDLNDTVVVPFTELVYLVSFENSFLKRWSGLFSAGYSYTRSSNISRYNMSGSVNYAGEHLDMALSGSMIVTGEGDSLTREREELHFTSNFYFANRWSIFGVLSYQRNVTLGLRYRYQEGPGVTYTRYLTNQMRIAGGVGAVINQEESFAGARLNSIEVPALIRFHFFRYRNPKISLTTSQSVYFGVTEVGRFRHDGEIQLAWEIVDDLSLTLTLYDSYDTQSPSTGGALLDYGTVTGLSYSF</sequence>
<dbReference type="RefSeq" id="WP_151692124.1">
    <property type="nucleotide sequence ID" value="NZ_BMGX01000002.1"/>
</dbReference>